<comment type="caution">
    <text evidence="1">The sequence shown here is derived from an EMBL/GenBank/DDBJ whole genome shotgun (WGS) entry which is preliminary data.</text>
</comment>
<dbReference type="Proteomes" id="UP001303046">
    <property type="component" value="Unassembled WGS sequence"/>
</dbReference>
<evidence type="ECO:0000313" key="1">
    <source>
        <dbReference type="EMBL" id="KAK6734637.1"/>
    </source>
</evidence>
<name>A0ABR1CA83_NECAM</name>
<accession>A0ABR1CA83</accession>
<sequence>MKSVVTIIERGNIQKRTMGGKCETKSRGRYWYLRSLGDHNLPPARCVLSLNMVLLCTHNGHGRSCVAL</sequence>
<organism evidence="1 2">
    <name type="scientific">Necator americanus</name>
    <name type="common">Human hookworm</name>
    <dbReference type="NCBI Taxonomy" id="51031"/>
    <lineage>
        <taxon>Eukaryota</taxon>
        <taxon>Metazoa</taxon>
        <taxon>Ecdysozoa</taxon>
        <taxon>Nematoda</taxon>
        <taxon>Chromadorea</taxon>
        <taxon>Rhabditida</taxon>
        <taxon>Rhabditina</taxon>
        <taxon>Rhabditomorpha</taxon>
        <taxon>Strongyloidea</taxon>
        <taxon>Ancylostomatidae</taxon>
        <taxon>Bunostominae</taxon>
        <taxon>Necator</taxon>
    </lineage>
</organism>
<protein>
    <submittedName>
        <fullName evidence="1">Uncharacterized protein</fullName>
    </submittedName>
</protein>
<reference evidence="1 2" key="1">
    <citation type="submission" date="2023-08" db="EMBL/GenBank/DDBJ databases">
        <title>A Necator americanus chromosomal reference genome.</title>
        <authorList>
            <person name="Ilik V."/>
            <person name="Petrzelkova K.J."/>
            <person name="Pardy F."/>
            <person name="Fuh T."/>
            <person name="Niatou-Singa F.S."/>
            <person name="Gouil Q."/>
            <person name="Baker L."/>
            <person name="Ritchie M.E."/>
            <person name="Jex A.R."/>
            <person name="Gazzola D."/>
            <person name="Li H."/>
            <person name="Toshio Fujiwara R."/>
            <person name="Zhan B."/>
            <person name="Aroian R.V."/>
            <person name="Pafco B."/>
            <person name="Schwarz E.M."/>
        </authorList>
    </citation>
    <scope>NUCLEOTIDE SEQUENCE [LARGE SCALE GENOMIC DNA]</scope>
    <source>
        <strain evidence="1 2">Aroian</strain>
        <tissue evidence="1">Whole animal</tissue>
    </source>
</reference>
<proteinExistence type="predicted"/>
<keyword evidence="2" id="KW-1185">Reference proteome</keyword>
<dbReference type="EMBL" id="JAVFWL010000002">
    <property type="protein sequence ID" value="KAK6734637.1"/>
    <property type="molecule type" value="Genomic_DNA"/>
</dbReference>
<evidence type="ECO:0000313" key="2">
    <source>
        <dbReference type="Proteomes" id="UP001303046"/>
    </source>
</evidence>
<gene>
    <name evidence="1" type="primary">Necator_chrII.g5849</name>
    <name evidence="1" type="ORF">RB195_018056</name>
</gene>